<proteinExistence type="predicted"/>
<protein>
    <submittedName>
        <fullName evidence="4">Glycosyltransferase family 4 protein</fullName>
    </submittedName>
</protein>
<evidence type="ECO:0000313" key="4">
    <source>
        <dbReference type="EMBL" id="TXB65424.1"/>
    </source>
</evidence>
<dbReference type="EMBL" id="VOOS01000003">
    <property type="protein sequence ID" value="TXB65424.1"/>
    <property type="molecule type" value="Genomic_DNA"/>
</dbReference>
<organism evidence="4 5">
    <name type="scientific">Vicingus serpentipes</name>
    <dbReference type="NCBI Taxonomy" id="1926625"/>
    <lineage>
        <taxon>Bacteria</taxon>
        <taxon>Pseudomonadati</taxon>
        <taxon>Bacteroidota</taxon>
        <taxon>Flavobacteriia</taxon>
        <taxon>Flavobacteriales</taxon>
        <taxon>Vicingaceae</taxon>
        <taxon>Vicingus</taxon>
    </lineage>
</organism>
<dbReference type="AlphaFoldDB" id="A0A5C6RTX6"/>
<dbReference type="PANTHER" id="PTHR46401">
    <property type="entry name" value="GLYCOSYLTRANSFERASE WBBK-RELATED"/>
    <property type="match status" value="1"/>
</dbReference>
<dbReference type="OrthoDB" id="9801609at2"/>
<dbReference type="InterPro" id="IPR028098">
    <property type="entry name" value="Glyco_trans_4-like_N"/>
</dbReference>
<evidence type="ECO:0000259" key="3">
    <source>
        <dbReference type="Pfam" id="PF13439"/>
    </source>
</evidence>
<accession>A0A5C6RTX6</accession>
<sequence>MKIYINGRFLTQQPTGVQFFAQEICKEIENDIDFEILVPKNQALINNSFNHKIKKIGSFKGYLWEQINLPNFIKKEPNCILINLCNLAPISISNQIITIHDLAFIENKNWFSLPFQKVYNFIIPRIVKKNKAIITVSETIKNELVNYFKIEETKVSVIYNKLNTKLINSEPKKPSILFEVQEFYLMVGSNNPRKNFAFVEKIFTKQLANKNLIIVGADHSSFNSSESINSKKIIRLKNVTENELTWLYKNTLAVINPSFYEGFGIPNIEAMYFKTPILCSNIPVFKEVCANYADYFELGNEVDFIEKLNSISSYNKENSNLDFFQNQNRINQLKNLLN</sequence>
<feature type="domain" description="Glycosyltransferase subfamily 4-like N-terminal" evidence="3">
    <location>
        <begin position="94"/>
        <end position="164"/>
    </location>
</feature>
<evidence type="ECO:0000313" key="5">
    <source>
        <dbReference type="Proteomes" id="UP000321721"/>
    </source>
</evidence>
<dbReference type="RefSeq" id="WP_147100439.1">
    <property type="nucleotide sequence ID" value="NZ_VOOS01000003.1"/>
</dbReference>
<name>A0A5C6RTX6_9FLAO</name>
<evidence type="ECO:0000259" key="2">
    <source>
        <dbReference type="Pfam" id="PF00534"/>
    </source>
</evidence>
<dbReference type="PANTHER" id="PTHR46401:SF2">
    <property type="entry name" value="GLYCOSYLTRANSFERASE WBBK-RELATED"/>
    <property type="match status" value="1"/>
</dbReference>
<dbReference type="Pfam" id="PF13439">
    <property type="entry name" value="Glyco_transf_4"/>
    <property type="match status" value="1"/>
</dbReference>
<dbReference type="SUPFAM" id="SSF53756">
    <property type="entry name" value="UDP-Glycosyltransferase/glycogen phosphorylase"/>
    <property type="match status" value="1"/>
</dbReference>
<evidence type="ECO:0000256" key="1">
    <source>
        <dbReference type="ARBA" id="ARBA00022679"/>
    </source>
</evidence>
<reference evidence="4 5" key="1">
    <citation type="submission" date="2019-08" db="EMBL/GenBank/DDBJ databases">
        <title>Genome of Vicingus serpentipes NCIMB 15042.</title>
        <authorList>
            <person name="Bowman J.P."/>
        </authorList>
    </citation>
    <scope>NUCLEOTIDE SEQUENCE [LARGE SCALE GENOMIC DNA]</scope>
    <source>
        <strain evidence="4 5">NCIMB 15042</strain>
    </source>
</reference>
<gene>
    <name evidence="4" type="ORF">FRY74_08350</name>
</gene>
<dbReference type="Gene3D" id="3.40.50.2000">
    <property type="entry name" value="Glycogen Phosphorylase B"/>
    <property type="match status" value="2"/>
</dbReference>
<comment type="caution">
    <text evidence="4">The sequence shown here is derived from an EMBL/GenBank/DDBJ whole genome shotgun (WGS) entry which is preliminary data.</text>
</comment>
<dbReference type="InterPro" id="IPR001296">
    <property type="entry name" value="Glyco_trans_1"/>
</dbReference>
<dbReference type="CDD" id="cd03809">
    <property type="entry name" value="GT4_MtfB-like"/>
    <property type="match status" value="1"/>
</dbReference>
<dbReference type="GO" id="GO:0016757">
    <property type="term" value="F:glycosyltransferase activity"/>
    <property type="evidence" value="ECO:0007669"/>
    <property type="project" value="InterPro"/>
</dbReference>
<keyword evidence="5" id="KW-1185">Reference proteome</keyword>
<dbReference type="Pfam" id="PF00534">
    <property type="entry name" value="Glycos_transf_1"/>
    <property type="match status" value="1"/>
</dbReference>
<dbReference type="Proteomes" id="UP000321721">
    <property type="component" value="Unassembled WGS sequence"/>
</dbReference>
<feature type="domain" description="Glycosyl transferase family 1" evidence="2">
    <location>
        <begin position="177"/>
        <end position="317"/>
    </location>
</feature>
<keyword evidence="1 4" id="KW-0808">Transferase</keyword>